<dbReference type="OrthoDB" id="367221at2759"/>
<evidence type="ECO:0000313" key="5">
    <source>
        <dbReference type="RefSeq" id="XP_018020208.1"/>
    </source>
</evidence>
<dbReference type="PANTHER" id="PTHR13452">
    <property type="entry name" value="THUMP DOMAIN CONTAINING PROTEIN 1-RELATED"/>
    <property type="match status" value="1"/>
</dbReference>
<reference evidence="5" key="4">
    <citation type="submission" date="2025-04" db="UniProtKB">
        <authorList>
            <consortium name="RefSeq"/>
        </authorList>
    </citation>
    <scope>IDENTIFICATION</scope>
    <source>
        <tissue evidence="5">Whole organism</tissue>
    </source>
</reference>
<organism evidence="3">
    <name type="scientific">Hyalella azteca</name>
    <name type="common">Amphipod</name>
    <dbReference type="NCBI Taxonomy" id="294128"/>
    <lineage>
        <taxon>Eukaryota</taxon>
        <taxon>Metazoa</taxon>
        <taxon>Ecdysozoa</taxon>
        <taxon>Arthropoda</taxon>
        <taxon>Crustacea</taxon>
        <taxon>Multicrustacea</taxon>
        <taxon>Malacostraca</taxon>
        <taxon>Eumalacostraca</taxon>
        <taxon>Peracarida</taxon>
        <taxon>Amphipoda</taxon>
        <taxon>Senticaudata</taxon>
        <taxon>Talitrida</taxon>
        <taxon>Talitroidea</taxon>
        <taxon>Hyalellidae</taxon>
        <taxon>Hyalella</taxon>
    </lineage>
</organism>
<dbReference type="KEGG" id="hazt:108676610"/>
<dbReference type="Proteomes" id="UP000711488">
    <property type="component" value="Unassembled WGS sequence"/>
</dbReference>
<keyword evidence="4" id="KW-1185">Reference proteome</keyword>
<dbReference type="InterPro" id="IPR004114">
    <property type="entry name" value="THUMP_dom"/>
</dbReference>
<dbReference type="CDD" id="cd11717">
    <property type="entry name" value="THUMP_THUMPD1_like"/>
    <property type="match status" value="1"/>
</dbReference>
<evidence type="ECO:0000313" key="3">
    <source>
        <dbReference type="EMBL" id="KAA0196985.1"/>
    </source>
</evidence>
<dbReference type="Proteomes" id="UP000694843">
    <property type="component" value="Unplaced"/>
</dbReference>
<protein>
    <submittedName>
        <fullName evidence="5">THUMP domain-containing protein 1-like</fullName>
    </submittedName>
</protein>
<dbReference type="GO" id="GO:0006400">
    <property type="term" value="P:tRNA modification"/>
    <property type="evidence" value="ECO:0007669"/>
    <property type="project" value="InterPro"/>
</dbReference>
<feature type="region of interest" description="Disordered" evidence="1">
    <location>
        <begin position="271"/>
        <end position="327"/>
    </location>
</feature>
<name>A0A6A0H2D8_HYAAZ</name>
<dbReference type="GeneID" id="108676610"/>
<dbReference type="Gene3D" id="3.30.2300.10">
    <property type="entry name" value="THUMP superfamily"/>
    <property type="match status" value="1"/>
</dbReference>
<evidence type="ECO:0000256" key="1">
    <source>
        <dbReference type="SAM" id="MobiDB-lite"/>
    </source>
</evidence>
<evidence type="ECO:0000313" key="4">
    <source>
        <dbReference type="Proteomes" id="UP000694843"/>
    </source>
</evidence>
<proteinExistence type="predicted"/>
<dbReference type="RefSeq" id="XP_018020208.1">
    <property type="nucleotide sequence ID" value="XM_018164719.2"/>
</dbReference>
<evidence type="ECO:0000259" key="2">
    <source>
        <dbReference type="Pfam" id="PF02926"/>
    </source>
</evidence>
<dbReference type="OMA" id="MNEKACV"/>
<sequence>MGKFSKRKKSFYLPPNKKQRLDTIIGSVGYLATCNTHEDVCVKEGYSLLNCFADKLYGPEQIAGSEAPEADEVQDAEVSDTEEDADAALQKEVARLQTASQSVNQKGNAVQRRFQSIRCGAANNVFFRTTLADPLPTLLAAMDDILQTKLARTKHLIRLLPVHAVCKAYLDKIEKALAALCTEKFDGSQKSFYAVIKVMSNSAVKKEEVLSVVLKVMEENAPQCKPVLTKDAEVALVVSIIVTNCYIGIAPSYLGVYKKYNLNELAAPASADVPGNTSINDPVQKDTSDKVVEQEGCVEGAEDSAHAGNESEKANAEKDDSKTVADE</sequence>
<reference evidence="3" key="2">
    <citation type="journal article" date="2018" name="Environ. Sci. Technol.">
        <title>The Toxicogenome of Hyalella azteca: A Model for Sediment Ecotoxicology and Evolutionary Toxicology.</title>
        <authorList>
            <person name="Poynton H.C."/>
            <person name="Hasenbein S."/>
            <person name="Benoit J.B."/>
            <person name="Sepulveda M.S."/>
            <person name="Poelchau M.F."/>
            <person name="Hughes D.S.T."/>
            <person name="Murali S.C."/>
            <person name="Chen S."/>
            <person name="Glastad K.M."/>
            <person name="Goodisman M.A.D."/>
            <person name="Werren J.H."/>
            <person name="Vineis J.H."/>
            <person name="Bowen J.L."/>
            <person name="Friedrich M."/>
            <person name="Jones J."/>
            <person name="Robertson H.M."/>
            <person name="Feyereisen R."/>
            <person name="Mechler-Hickson A."/>
            <person name="Mathers N."/>
            <person name="Lee C.E."/>
            <person name="Colbourne J.K."/>
            <person name="Biales A."/>
            <person name="Johnston J.S."/>
            <person name="Wellborn G.A."/>
            <person name="Rosendale A.J."/>
            <person name="Cridge A.G."/>
            <person name="Munoz-Torres M.C."/>
            <person name="Bain P.A."/>
            <person name="Manny A.R."/>
            <person name="Major K.M."/>
            <person name="Lambert F.N."/>
            <person name="Vulpe C.D."/>
            <person name="Tuck P."/>
            <person name="Blalock B.J."/>
            <person name="Lin Y.Y."/>
            <person name="Smith M.E."/>
            <person name="Ochoa-Acuna H."/>
            <person name="Chen M.M."/>
            <person name="Childers C.P."/>
            <person name="Qu J."/>
            <person name="Dugan S."/>
            <person name="Lee S.L."/>
            <person name="Chao H."/>
            <person name="Dinh H."/>
            <person name="Han Y."/>
            <person name="Doddapaneni H."/>
            <person name="Worley K.C."/>
            <person name="Muzny D.M."/>
            <person name="Gibbs R.A."/>
            <person name="Richards S."/>
        </authorList>
    </citation>
    <scope>NUCLEOTIDE SEQUENCE</scope>
    <source>
        <strain evidence="3">HAZT.00-mixed</strain>
        <tissue evidence="3">Whole organism</tissue>
    </source>
</reference>
<accession>A0A6A0H2D8</accession>
<gene>
    <name evidence="5" type="primary">LOC108676610</name>
    <name evidence="3" type="ORF">HAZT_HAZT001195</name>
</gene>
<feature type="compositionally biased region" description="Basic and acidic residues" evidence="1">
    <location>
        <begin position="303"/>
        <end position="327"/>
    </location>
</feature>
<dbReference type="InterPro" id="IPR040183">
    <property type="entry name" value="THUMPD1-like"/>
</dbReference>
<reference evidence="3" key="1">
    <citation type="submission" date="2014-08" db="EMBL/GenBank/DDBJ databases">
        <authorList>
            <person name="Murali S."/>
            <person name="Richards S."/>
            <person name="Bandaranaike D."/>
            <person name="Bellair M."/>
            <person name="Blankenburg K."/>
            <person name="Chao H."/>
            <person name="Dinh H."/>
            <person name="Doddapaneni H."/>
            <person name="Dugan-Rocha S."/>
            <person name="Elkadiri S."/>
            <person name="Gnanaolivu R."/>
            <person name="Hughes D."/>
            <person name="Lee S."/>
            <person name="Li M."/>
            <person name="Ming W."/>
            <person name="Munidasa M."/>
            <person name="Muniz J."/>
            <person name="Nguyen L."/>
            <person name="Osuji N."/>
            <person name="Pu L.-L."/>
            <person name="Puazo M."/>
            <person name="Skinner E."/>
            <person name="Qu C."/>
            <person name="Quiroz J."/>
            <person name="Raj R."/>
            <person name="Weissenberger G."/>
            <person name="Xin Y."/>
            <person name="Zou X."/>
            <person name="Han Y."/>
            <person name="Worley K."/>
            <person name="Muzny D."/>
            <person name="Gibbs R."/>
        </authorList>
    </citation>
    <scope>NUCLEOTIDE SEQUENCE</scope>
    <source>
        <strain evidence="3">HAZT.00-mixed</strain>
        <tissue evidence="3">Whole organism</tissue>
    </source>
</reference>
<dbReference type="Pfam" id="PF02926">
    <property type="entry name" value="THUMP"/>
    <property type="match status" value="1"/>
</dbReference>
<dbReference type="AlphaFoldDB" id="A0A6A0H2D8"/>
<feature type="compositionally biased region" description="Basic and acidic residues" evidence="1">
    <location>
        <begin position="283"/>
        <end position="293"/>
    </location>
</feature>
<dbReference type="EMBL" id="JQDR03008570">
    <property type="protein sequence ID" value="KAA0196985.1"/>
    <property type="molecule type" value="Genomic_DNA"/>
</dbReference>
<dbReference type="GO" id="GO:0003723">
    <property type="term" value="F:RNA binding"/>
    <property type="evidence" value="ECO:0007669"/>
    <property type="project" value="InterPro"/>
</dbReference>
<dbReference type="PANTHER" id="PTHR13452:SF10">
    <property type="entry name" value="THUMP DOMAIN-CONTAINING PROTEIN 1"/>
    <property type="match status" value="1"/>
</dbReference>
<feature type="domain" description="THUMP" evidence="2">
    <location>
        <begin position="168"/>
        <end position="249"/>
    </location>
</feature>
<reference evidence="3" key="3">
    <citation type="submission" date="2019-06" db="EMBL/GenBank/DDBJ databases">
        <authorList>
            <person name="Poynton C."/>
            <person name="Hasenbein S."/>
            <person name="Benoit J.B."/>
            <person name="Sepulveda M.S."/>
            <person name="Poelchau M.F."/>
            <person name="Murali S.C."/>
            <person name="Chen S."/>
            <person name="Glastad K.M."/>
            <person name="Werren J.H."/>
            <person name="Vineis J.H."/>
            <person name="Bowen J.L."/>
            <person name="Friedrich M."/>
            <person name="Jones J."/>
            <person name="Robertson H.M."/>
            <person name="Feyereisen R."/>
            <person name="Mechler-Hickson A."/>
            <person name="Mathers N."/>
            <person name="Lee C.E."/>
            <person name="Colbourne J.K."/>
            <person name="Biales A."/>
            <person name="Johnston J.S."/>
            <person name="Wellborn G.A."/>
            <person name="Rosendale A.J."/>
            <person name="Cridge A.G."/>
            <person name="Munoz-Torres M.C."/>
            <person name="Bain P.A."/>
            <person name="Manny A.R."/>
            <person name="Major K.M."/>
            <person name="Lambert F.N."/>
            <person name="Vulpe C.D."/>
            <person name="Tuck P."/>
            <person name="Blalock B.J."/>
            <person name="Lin Y.-Y."/>
            <person name="Smith M.E."/>
            <person name="Ochoa-Acuna H."/>
            <person name="Chen M.-J.M."/>
            <person name="Childers C.P."/>
            <person name="Qu J."/>
            <person name="Dugan S."/>
            <person name="Lee S.L."/>
            <person name="Chao H."/>
            <person name="Dinh H."/>
            <person name="Han Y."/>
            <person name="Doddapaneni H."/>
            <person name="Worley K.C."/>
            <person name="Muzny D.M."/>
            <person name="Gibbs R.A."/>
            <person name="Richards S."/>
        </authorList>
    </citation>
    <scope>NUCLEOTIDE SEQUENCE</scope>
    <source>
        <strain evidence="3">HAZT.00-mixed</strain>
        <tissue evidence="3">Whole organism</tissue>
    </source>
</reference>